<dbReference type="EMBL" id="MNZM01000056">
    <property type="protein sequence ID" value="OIP84455.1"/>
    <property type="molecule type" value="Genomic_DNA"/>
</dbReference>
<protein>
    <recommendedName>
        <fullName evidence="2">LysM domain-containing protein</fullName>
    </recommendedName>
</protein>
<feature type="transmembrane region" description="Helical" evidence="1">
    <location>
        <begin position="49"/>
        <end position="69"/>
    </location>
</feature>
<dbReference type="PANTHER" id="PTHR21666:SF270">
    <property type="entry name" value="MUREIN HYDROLASE ACTIVATOR ENVC"/>
    <property type="match status" value="1"/>
</dbReference>
<dbReference type="Pfam" id="PF01551">
    <property type="entry name" value="Peptidase_M23"/>
    <property type="match status" value="1"/>
</dbReference>
<keyword evidence="1" id="KW-0472">Membrane</keyword>
<dbReference type="AlphaFoldDB" id="A0A1J5HUD5"/>
<evidence type="ECO:0000313" key="4">
    <source>
        <dbReference type="Proteomes" id="UP000183758"/>
    </source>
</evidence>
<feature type="domain" description="LysM" evidence="2">
    <location>
        <begin position="112"/>
        <end position="155"/>
    </location>
</feature>
<comment type="caution">
    <text evidence="3">The sequence shown here is derived from an EMBL/GenBank/DDBJ whole genome shotgun (WGS) entry which is preliminary data.</text>
</comment>
<dbReference type="Pfam" id="PF01476">
    <property type="entry name" value="LysM"/>
    <property type="match status" value="2"/>
</dbReference>
<proteinExistence type="predicted"/>
<name>A0A1J5HUD5_9BACT</name>
<dbReference type="InterPro" id="IPR050570">
    <property type="entry name" value="Cell_wall_metabolism_enzyme"/>
</dbReference>
<dbReference type="CDD" id="cd00118">
    <property type="entry name" value="LysM"/>
    <property type="match status" value="2"/>
</dbReference>
<dbReference type="Gene3D" id="3.10.350.10">
    <property type="entry name" value="LysM domain"/>
    <property type="match status" value="2"/>
</dbReference>
<sequence length="355" mass="38999">MKQELSEFVLFLWQYVKTRLLNFGQNFEQVKDVIVAFLVVKRGKYSSSFLNTSFLILVGAAVIGAPIIAENNSFSSLFEIKQSKYQANVVAYSPYENSLSTVISVKPRDKVENYTVIEGDTLALIAKKYDVSIDTIKWANNIKSDEIKINQVLKIPPVTGVVHKVVSGDNIYTIAKKYKTEAQNIVNFPFNDFSDLDTFSLAVGQTLFVPNGVIEEEKPKFMGSQYVAQVVPGVRGSSNFIWPTGGIITQYPVWYHMALDIANASMPAILASDTGTVTFAGCVQYGYGCHIIIDHANGFQTLYGHISSFNVSTGQAVSQGQAIGVMGSTGRSTGTHLHFEVRSGGVLQNPLTYLK</sequence>
<evidence type="ECO:0000259" key="2">
    <source>
        <dbReference type="PROSITE" id="PS51782"/>
    </source>
</evidence>
<accession>A0A1J5HUD5</accession>
<organism evidence="3 4">
    <name type="scientific">Candidatus Roizmanbacteria bacterium CG2_30_33_16</name>
    <dbReference type="NCBI Taxonomy" id="1805340"/>
    <lineage>
        <taxon>Bacteria</taxon>
        <taxon>Candidatus Roizmaniibacteriota</taxon>
    </lineage>
</organism>
<gene>
    <name evidence="3" type="ORF">AUK04_02395</name>
</gene>
<evidence type="ECO:0000256" key="1">
    <source>
        <dbReference type="SAM" id="Phobius"/>
    </source>
</evidence>
<keyword evidence="1" id="KW-0812">Transmembrane</keyword>
<dbReference type="InterPro" id="IPR018392">
    <property type="entry name" value="LysM"/>
</dbReference>
<dbReference type="GO" id="GO:0004222">
    <property type="term" value="F:metalloendopeptidase activity"/>
    <property type="evidence" value="ECO:0007669"/>
    <property type="project" value="TreeGrafter"/>
</dbReference>
<dbReference type="PANTHER" id="PTHR21666">
    <property type="entry name" value="PEPTIDASE-RELATED"/>
    <property type="match status" value="1"/>
</dbReference>
<keyword evidence="1" id="KW-1133">Transmembrane helix</keyword>
<dbReference type="InterPro" id="IPR011055">
    <property type="entry name" value="Dup_hybrid_motif"/>
</dbReference>
<dbReference type="CDD" id="cd12797">
    <property type="entry name" value="M23_peptidase"/>
    <property type="match status" value="1"/>
</dbReference>
<dbReference type="InterPro" id="IPR016047">
    <property type="entry name" value="M23ase_b-sheet_dom"/>
</dbReference>
<feature type="domain" description="LysM" evidence="2">
    <location>
        <begin position="161"/>
        <end position="209"/>
    </location>
</feature>
<dbReference type="SMART" id="SM00257">
    <property type="entry name" value="LysM"/>
    <property type="match status" value="2"/>
</dbReference>
<evidence type="ECO:0000313" key="3">
    <source>
        <dbReference type="EMBL" id="OIP84455.1"/>
    </source>
</evidence>
<dbReference type="PROSITE" id="PS51782">
    <property type="entry name" value="LYSM"/>
    <property type="match status" value="2"/>
</dbReference>
<dbReference type="InterPro" id="IPR036779">
    <property type="entry name" value="LysM_dom_sf"/>
</dbReference>
<dbReference type="Proteomes" id="UP000183758">
    <property type="component" value="Unassembled WGS sequence"/>
</dbReference>
<dbReference type="SUPFAM" id="SSF51261">
    <property type="entry name" value="Duplicated hybrid motif"/>
    <property type="match status" value="1"/>
</dbReference>
<reference evidence="3 4" key="1">
    <citation type="journal article" date="2016" name="Environ. Microbiol.">
        <title>Genomic resolution of a cold subsurface aquifer community provides metabolic insights for novel microbes adapted to high CO concentrations.</title>
        <authorList>
            <person name="Probst A.J."/>
            <person name="Castelle C.J."/>
            <person name="Singh A."/>
            <person name="Brown C.T."/>
            <person name="Anantharaman K."/>
            <person name="Sharon I."/>
            <person name="Hug L.A."/>
            <person name="Burstein D."/>
            <person name="Emerson J.B."/>
            <person name="Thomas B.C."/>
            <person name="Banfield J.F."/>
        </authorList>
    </citation>
    <scope>NUCLEOTIDE SEQUENCE [LARGE SCALE GENOMIC DNA]</scope>
    <source>
        <strain evidence="3">CG2_30_33_16</strain>
    </source>
</reference>
<dbReference type="Gene3D" id="2.70.70.10">
    <property type="entry name" value="Glucose Permease (Domain IIA)"/>
    <property type="match status" value="1"/>
</dbReference>